<protein>
    <submittedName>
        <fullName evidence="1">GNAT family N-acetyltransferase</fullName>
    </submittedName>
</protein>
<gene>
    <name evidence="1" type="ORF">IBJ83_00525</name>
</gene>
<accession>A0ABS1C7D7</accession>
<sequence>MEFKIILLQDLLDSLGDLKTDRILKTFKSIPSDEINDVECFLHDKAIQFEKSSISTTHLVFKNSTLVGYFSLANKKLIIGDRNYRKLSNSQKRKLCKKGEKLENGSYYINSYLIGQLGKNYSNSLNGDAISGNELLTLAYNTLLKVKSLISARYVWLECEDNPKLISFYENFGFTLIPEFESTNGLKVLIMKLK</sequence>
<evidence type="ECO:0000313" key="2">
    <source>
        <dbReference type="Proteomes" id="UP000823123"/>
    </source>
</evidence>
<dbReference type="SUPFAM" id="SSF55729">
    <property type="entry name" value="Acyl-CoA N-acyltransferases (Nat)"/>
    <property type="match status" value="1"/>
</dbReference>
<dbReference type="EMBL" id="JACVDA010000001">
    <property type="protein sequence ID" value="MBK1467809.1"/>
    <property type="molecule type" value="Genomic_DNA"/>
</dbReference>
<dbReference type="Gene3D" id="3.40.630.30">
    <property type="match status" value="1"/>
</dbReference>
<dbReference type="Proteomes" id="UP000823123">
    <property type="component" value="Unassembled WGS sequence"/>
</dbReference>
<name>A0ABS1C7D7_9FIRM</name>
<reference evidence="1 2" key="1">
    <citation type="submission" date="2020-09" db="EMBL/GenBank/DDBJ databases">
        <title>Parvimonas S3374 sp. nov.</title>
        <authorList>
            <person name="Buhl M."/>
        </authorList>
    </citation>
    <scope>NUCLEOTIDE SEQUENCE [LARGE SCALE GENOMIC DNA]</scope>
    <source>
        <strain evidence="1 2">S3374</strain>
    </source>
</reference>
<comment type="caution">
    <text evidence="1">The sequence shown here is derived from an EMBL/GenBank/DDBJ whole genome shotgun (WGS) entry which is preliminary data.</text>
</comment>
<dbReference type="InterPro" id="IPR016181">
    <property type="entry name" value="Acyl_CoA_acyltransferase"/>
</dbReference>
<proteinExistence type="predicted"/>
<evidence type="ECO:0000313" key="1">
    <source>
        <dbReference type="EMBL" id="MBK1467809.1"/>
    </source>
</evidence>
<keyword evidence="2" id="KW-1185">Reference proteome</keyword>
<organism evidence="1 2">
    <name type="scientific">Parvimonas parva</name>
    <dbReference type="NCBI Taxonomy" id="2769485"/>
    <lineage>
        <taxon>Bacteria</taxon>
        <taxon>Bacillati</taxon>
        <taxon>Bacillota</taxon>
        <taxon>Tissierellia</taxon>
        <taxon>Tissierellales</taxon>
        <taxon>Peptoniphilaceae</taxon>
        <taxon>Parvimonas</taxon>
    </lineage>
</organism>